<protein>
    <recommendedName>
        <fullName evidence="5">DUF2782 domain-containing protein</fullName>
    </recommendedName>
</protein>
<dbReference type="Proteomes" id="UP000198725">
    <property type="component" value="Unassembled WGS sequence"/>
</dbReference>
<dbReference type="InterPro" id="IPR021357">
    <property type="entry name" value="DUF2782"/>
</dbReference>
<accession>A0A1I3YWH7</accession>
<keyword evidence="2" id="KW-0732">Signal</keyword>
<evidence type="ECO:0008006" key="5">
    <source>
        <dbReference type="Google" id="ProtNLM"/>
    </source>
</evidence>
<name>A0A1I3YWH7_9GAMM</name>
<dbReference type="RefSeq" id="WP_245734828.1">
    <property type="nucleotide sequence ID" value="NZ_FOSR01000002.1"/>
</dbReference>
<evidence type="ECO:0000256" key="1">
    <source>
        <dbReference type="SAM" id="MobiDB-lite"/>
    </source>
</evidence>
<feature type="region of interest" description="Disordered" evidence="1">
    <location>
        <begin position="24"/>
        <end position="100"/>
    </location>
</feature>
<dbReference type="AlphaFoldDB" id="A0A1I3YWH7"/>
<proteinExistence type="predicted"/>
<evidence type="ECO:0000313" key="3">
    <source>
        <dbReference type="EMBL" id="SFK36173.1"/>
    </source>
</evidence>
<feature type="compositionally biased region" description="Low complexity" evidence="1">
    <location>
        <begin position="40"/>
        <end position="67"/>
    </location>
</feature>
<dbReference type="Pfam" id="PF11191">
    <property type="entry name" value="DUF2782"/>
    <property type="match status" value="1"/>
</dbReference>
<organism evidence="3 4">
    <name type="scientific">Rhodanobacter glycinis</name>
    <dbReference type="NCBI Taxonomy" id="582702"/>
    <lineage>
        <taxon>Bacteria</taxon>
        <taxon>Pseudomonadati</taxon>
        <taxon>Pseudomonadota</taxon>
        <taxon>Gammaproteobacteria</taxon>
        <taxon>Lysobacterales</taxon>
        <taxon>Rhodanobacteraceae</taxon>
        <taxon>Rhodanobacter</taxon>
    </lineage>
</organism>
<feature type="signal peptide" evidence="2">
    <location>
        <begin position="1"/>
        <end position="20"/>
    </location>
</feature>
<feature type="chain" id="PRO_5011589681" description="DUF2782 domain-containing protein" evidence="2">
    <location>
        <begin position="21"/>
        <end position="171"/>
    </location>
</feature>
<dbReference type="Gene3D" id="2.20.130.30">
    <property type="entry name" value="Protein of unknown function DUF2782"/>
    <property type="match status" value="1"/>
</dbReference>
<dbReference type="EMBL" id="FOSR01000002">
    <property type="protein sequence ID" value="SFK36173.1"/>
    <property type="molecule type" value="Genomic_DNA"/>
</dbReference>
<evidence type="ECO:0000313" key="4">
    <source>
        <dbReference type="Proteomes" id="UP000198725"/>
    </source>
</evidence>
<evidence type="ECO:0000256" key="2">
    <source>
        <dbReference type="SAM" id="SignalP"/>
    </source>
</evidence>
<keyword evidence="4" id="KW-1185">Reference proteome</keyword>
<sequence length="171" mass="17905">MKSVTCLFALAAFAALPAFAQSTAPAKPHFTPAPPPPGMNDPGVQPVAPVPAHTAPAPAETPAEPTPSTYPSKPIPMPRMPGDTSTPAASQAPPDVSVHQQGDNTVEEFKQNGRVYMVVVRPKHGVPQTYMVDPQGRFHAQNGAPPVQPVMYKILEWGKSKPAEASSSGGN</sequence>
<gene>
    <name evidence="3" type="ORF">SAMN05192579_10277</name>
</gene>
<reference evidence="4" key="1">
    <citation type="submission" date="2016-10" db="EMBL/GenBank/DDBJ databases">
        <authorList>
            <person name="Varghese N."/>
            <person name="Submissions S."/>
        </authorList>
    </citation>
    <scope>NUCLEOTIDE SEQUENCE [LARGE SCALE GENOMIC DNA]</scope>
    <source>
        <strain evidence="4">MO64</strain>
    </source>
</reference>